<dbReference type="InterPro" id="IPR026444">
    <property type="entry name" value="Secre_tail"/>
</dbReference>
<dbReference type="Pfam" id="PF18962">
    <property type="entry name" value="Por_Secre_tail"/>
    <property type="match status" value="1"/>
</dbReference>
<sequence>MHFIIFIQNKMRIAIFFIILCHQIPIAMKQLYKHLRVLFLSMALGGAVTTSTQAQTKVPPKIDGTISYSSETATEYGSKGENWVESGVLALGGTRWFLSFDDTYLYIGVEGVAAEVPAVLYFNTKASAGITSGIEGSSVTLPFAADVAVTVGTNATSSLVQFAESTGKGFEWRPSVLPAPTASDVLSLANSREIRIPWSSFNTGTKPSTFEWLAYLQTAINNPAPVINKTETDYAYYYNVFTPSNAPTFGRLSYTASPTATTTPGGTFFNYAVNTGKKEVTLAGNLTVNGTLYVRNTTINTGNNTVILDQYAILDEEENDKTNSNANGYISGKVAMTTTLDKDGLYSFGNMGLLLDLKAGSSSTRFPGSTVVTRLTGQTYTGTTGNTTVSRFFFVKPSTVESNDLDVVMTLHYAEPEKNTIAEGQLSFFKSTLPPTISLAGVGFAEEGRDRTGLNAGNNTVRLSGVELQGVWTLAAKGRPLPVELTQFTGQAEEKAVRLRWATAVELNNKGFEVQRQLPNSKWQALGFVKGKGSSDRTSSYEYLDHSAGAGMQYYRLAQTDLDGKVTYSAVVPVKVGDQAAAQFAVYPSPATTSLSISGLQNGKHSVDIYNAKGQRVATQQLSEAQATVAISHLPAGIYTLRVVGDGPIAKTSRFVKE</sequence>
<name>A0A4Z0MT05_9BACT</name>
<dbReference type="NCBIfam" id="TIGR04183">
    <property type="entry name" value="Por_Secre_tail"/>
    <property type="match status" value="1"/>
</dbReference>
<keyword evidence="3" id="KW-1185">Reference proteome</keyword>
<comment type="caution">
    <text evidence="2">The sequence shown here is derived from an EMBL/GenBank/DDBJ whole genome shotgun (WGS) entry which is preliminary data.</text>
</comment>
<dbReference type="Proteomes" id="UP000298284">
    <property type="component" value="Unassembled WGS sequence"/>
</dbReference>
<accession>A0A4Z0MT05</accession>
<proteinExistence type="predicted"/>
<dbReference type="OrthoDB" id="857844at2"/>
<evidence type="ECO:0000313" key="3">
    <source>
        <dbReference type="Proteomes" id="UP000298284"/>
    </source>
</evidence>
<dbReference type="AlphaFoldDB" id="A0A4Z0MT05"/>
<protein>
    <submittedName>
        <fullName evidence="2">T9SS type A sorting domain-containing protein</fullName>
    </submittedName>
</protein>
<feature type="domain" description="Secretion system C-terminal sorting" evidence="1">
    <location>
        <begin position="586"/>
        <end position="646"/>
    </location>
</feature>
<evidence type="ECO:0000259" key="1">
    <source>
        <dbReference type="Pfam" id="PF18962"/>
    </source>
</evidence>
<evidence type="ECO:0000313" key="2">
    <source>
        <dbReference type="EMBL" id="TGD82811.1"/>
    </source>
</evidence>
<gene>
    <name evidence="2" type="ORF">EU557_03245</name>
</gene>
<dbReference type="EMBL" id="SRKZ01000001">
    <property type="protein sequence ID" value="TGD82811.1"/>
    <property type="molecule type" value="Genomic_DNA"/>
</dbReference>
<organism evidence="2 3">
    <name type="scientific">Hymenobacter wooponensis</name>
    <dbReference type="NCBI Taxonomy" id="1525360"/>
    <lineage>
        <taxon>Bacteria</taxon>
        <taxon>Pseudomonadati</taxon>
        <taxon>Bacteroidota</taxon>
        <taxon>Cytophagia</taxon>
        <taxon>Cytophagales</taxon>
        <taxon>Hymenobacteraceae</taxon>
        <taxon>Hymenobacter</taxon>
    </lineage>
</organism>
<reference evidence="2 3" key="1">
    <citation type="submission" date="2019-04" db="EMBL/GenBank/DDBJ databases">
        <authorList>
            <person name="Feng G."/>
            <person name="Zhang J."/>
            <person name="Zhu H."/>
        </authorList>
    </citation>
    <scope>NUCLEOTIDE SEQUENCE [LARGE SCALE GENOMIC DNA]</scope>
    <source>
        <strain evidence="2 3">JCM 19491</strain>
    </source>
</reference>